<keyword evidence="3 7" id="KW-0689">Ribosomal protein</keyword>
<accession>A0A4Y5MZN4</accession>
<dbReference type="AlphaFoldDB" id="A0A4Y5MZN4"/>
<protein>
    <recommendedName>
        <fullName evidence="6">Small ribosomal subunit protein uS3m</fullName>
    </recommendedName>
</protein>
<dbReference type="EMBL" id="MK820634">
    <property type="protein sequence ID" value="QCW06819.1"/>
    <property type="molecule type" value="Genomic_DNA"/>
</dbReference>
<dbReference type="GO" id="GO:0003735">
    <property type="term" value="F:structural constituent of ribosome"/>
    <property type="evidence" value="ECO:0007669"/>
    <property type="project" value="InterPro"/>
</dbReference>
<evidence type="ECO:0000256" key="5">
    <source>
        <dbReference type="ARBA" id="ARBA00023274"/>
    </source>
</evidence>
<sequence length="240" mass="28088">MNTQIIMGYIKKKNYEFFLILTKYSLKKHNFDSIINKMKNILLNYLNRYSKKKIEINLIRLKYIYLNSNMLAEYIAIKLITKKKSLLKVKRKIFTKAKLIQYNRYKLNKLNILNINAIQSLRELSSLNSNNNQYMQILSRIKYKFISGIRLIAAGRLTRRNVAARSIKTLTYKGSLKNIDSSHKFISVASLRGDWRPNLDYTAKAGVAKTGSFGVKVWTSYYGYSTLASKNIIRQMKRKL</sequence>
<organism evidence="7">
    <name type="scientific">Dactylella tenuis</name>
    <dbReference type="NCBI Taxonomy" id="383872"/>
    <lineage>
        <taxon>Eukaryota</taxon>
        <taxon>Fungi</taxon>
        <taxon>Dikarya</taxon>
        <taxon>Ascomycota</taxon>
        <taxon>Pezizomycotina</taxon>
        <taxon>Orbiliomycetes</taxon>
        <taxon>Orbiliales</taxon>
        <taxon>Orbiliaceae</taxon>
        <taxon>Dactylella</taxon>
    </lineage>
</organism>
<dbReference type="GO" id="GO:0005739">
    <property type="term" value="C:mitochondrion"/>
    <property type="evidence" value="ECO:0007669"/>
    <property type="project" value="UniProtKB-SubCell"/>
</dbReference>
<dbReference type="Pfam" id="PF05316">
    <property type="entry name" value="VAR1"/>
    <property type="match status" value="1"/>
</dbReference>
<gene>
    <name evidence="7" type="primary">rps3</name>
</gene>
<evidence type="ECO:0000256" key="6">
    <source>
        <dbReference type="ARBA" id="ARBA00035157"/>
    </source>
</evidence>
<comment type="subcellular location">
    <subcellularLocation>
        <location evidence="1">Mitochondrion</location>
    </subcellularLocation>
</comment>
<evidence type="ECO:0000256" key="4">
    <source>
        <dbReference type="ARBA" id="ARBA00023128"/>
    </source>
</evidence>
<geneLocation type="mitochondrion" evidence="7"/>
<keyword evidence="4 7" id="KW-0496">Mitochondrion</keyword>
<dbReference type="InterPro" id="IPR007980">
    <property type="entry name" value="Ribosomal_uS3m_fun"/>
</dbReference>
<reference evidence="7" key="1">
    <citation type="submission" date="2019-04" db="EMBL/GenBank/DDBJ databases">
        <authorList>
            <person name="Yu Z."/>
            <person name="Deng C."/>
        </authorList>
    </citation>
    <scope>NUCLEOTIDE SEQUENCE</scope>
</reference>
<evidence type="ECO:0000256" key="1">
    <source>
        <dbReference type="ARBA" id="ARBA00004173"/>
    </source>
</evidence>
<dbReference type="GeneID" id="40512569"/>
<dbReference type="GO" id="GO:0006412">
    <property type="term" value="P:translation"/>
    <property type="evidence" value="ECO:0007669"/>
    <property type="project" value="InterPro"/>
</dbReference>
<proteinExistence type="inferred from homology"/>
<name>A0A4Y5MZN4_9PEZI</name>
<comment type="similarity">
    <text evidence="2">Belongs to the universal ribosomal protein uS3 family.</text>
</comment>
<keyword evidence="5" id="KW-0687">Ribonucleoprotein</keyword>
<dbReference type="GO" id="GO:1990904">
    <property type="term" value="C:ribonucleoprotein complex"/>
    <property type="evidence" value="ECO:0007669"/>
    <property type="project" value="UniProtKB-KW"/>
</dbReference>
<dbReference type="GO" id="GO:0005840">
    <property type="term" value="C:ribosome"/>
    <property type="evidence" value="ECO:0007669"/>
    <property type="project" value="UniProtKB-KW"/>
</dbReference>
<evidence type="ECO:0000256" key="3">
    <source>
        <dbReference type="ARBA" id="ARBA00022980"/>
    </source>
</evidence>
<evidence type="ECO:0000313" key="7">
    <source>
        <dbReference type="EMBL" id="QCW06819.1"/>
    </source>
</evidence>
<evidence type="ECO:0000256" key="2">
    <source>
        <dbReference type="ARBA" id="ARBA00010761"/>
    </source>
</evidence>
<dbReference type="RefSeq" id="YP_009663680.1">
    <property type="nucleotide sequence ID" value="NC_042947.1"/>
</dbReference>